<evidence type="ECO:0000313" key="3">
    <source>
        <dbReference type="Proteomes" id="UP000295497"/>
    </source>
</evidence>
<dbReference type="Pfam" id="PF00583">
    <property type="entry name" value="Acetyltransf_1"/>
    <property type="match status" value="1"/>
</dbReference>
<proteinExistence type="predicted"/>
<dbReference type="InterPro" id="IPR016181">
    <property type="entry name" value="Acyl_CoA_acyltransferase"/>
</dbReference>
<dbReference type="CDD" id="cd04301">
    <property type="entry name" value="NAT_SF"/>
    <property type="match status" value="1"/>
</dbReference>
<dbReference type="Gene3D" id="3.40.630.30">
    <property type="match status" value="1"/>
</dbReference>
<evidence type="ECO:0000259" key="1">
    <source>
        <dbReference type="PROSITE" id="PS51186"/>
    </source>
</evidence>
<dbReference type="GO" id="GO:0016747">
    <property type="term" value="F:acyltransferase activity, transferring groups other than amino-acyl groups"/>
    <property type="evidence" value="ECO:0007669"/>
    <property type="project" value="InterPro"/>
</dbReference>
<organism evidence="2 3">
    <name type="scientific">Sorangium cellulosum</name>
    <name type="common">Polyangium cellulosum</name>
    <dbReference type="NCBI Taxonomy" id="56"/>
    <lineage>
        <taxon>Bacteria</taxon>
        <taxon>Pseudomonadati</taxon>
        <taxon>Myxococcota</taxon>
        <taxon>Polyangia</taxon>
        <taxon>Polyangiales</taxon>
        <taxon>Polyangiaceae</taxon>
        <taxon>Sorangium</taxon>
    </lineage>
</organism>
<feature type="domain" description="N-acetyltransferase" evidence="1">
    <location>
        <begin position="12"/>
        <end position="205"/>
    </location>
</feature>
<sequence>MTEGGARVSSAIAVAAAGPEHLAGLEALFEAAGTPCYCRYYHFGGTNNEWLARCSDGQGENRREFAAALAAGSDEARGVVALAHGATDVVGWLKVAPAAAVAKAYERRLYRGLPCFAGDRAGVFLIGCAVVHPRHRRQGVATALVAGAVELAPAWGARALEALPRRPREPVSDEELWTGPVSAFTRNGFVEVHAFDPYPVLRRTL</sequence>
<dbReference type="Proteomes" id="UP000295497">
    <property type="component" value="Chromosome"/>
</dbReference>
<dbReference type="PROSITE" id="PS51186">
    <property type="entry name" value="GNAT"/>
    <property type="match status" value="1"/>
</dbReference>
<evidence type="ECO:0000313" key="2">
    <source>
        <dbReference type="EMBL" id="AUX33421.1"/>
    </source>
</evidence>
<dbReference type="EMBL" id="CP012672">
    <property type="protein sequence ID" value="AUX33421.1"/>
    <property type="molecule type" value="Genomic_DNA"/>
</dbReference>
<dbReference type="InterPro" id="IPR000182">
    <property type="entry name" value="GNAT_dom"/>
</dbReference>
<dbReference type="AlphaFoldDB" id="A0A4P2QTP0"/>
<dbReference type="SUPFAM" id="SSF55729">
    <property type="entry name" value="Acyl-CoA N-acyltransferases (Nat)"/>
    <property type="match status" value="1"/>
</dbReference>
<gene>
    <name evidence="2" type="ORF">SOCE836_055810</name>
</gene>
<reference evidence="2 3" key="1">
    <citation type="submission" date="2015-09" db="EMBL/GenBank/DDBJ databases">
        <title>Sorangium comparison.</title>
        <authorList>
            <person name="Zaburannyi N."/>
            <person name="Bunk B."/>
            <person name="Overmann J."/>
            <person name="Mueller R."/>
        </authorList>
    </citation>
    <scope>NUCLEOTIDE SEQUENCE [LARGE SCALE GENOMIC DNA]</scope>
    <source>
        <strain evidence="2 3">So ce836</strain>
    </source>
</reference>
<accession>A0A4P2QTP0</accession>
<name>A0A4P2QTP0_SORCE</name>
<protein>
    <recommendedName>
        <fullName evidence="1">N-acetyltransferase domain-containing protein</fullName>
    </recommendedName>
</protein>